<dbReference type="InterPro" id="IPR036388">
    <property type="entry name" value="WH-like_DNA-bd_sf"/>
</dbReference>
<dbReference type="InterPro" id="IPR005158">
    <property type="entry name" value="BTAD"/>
</dbReference>
<dbReference type="InterPro" id="IPR016032">
    <property type="entry name" value="Sig_transdc_resp-reg_C-effctor"/>
</dbReference>
<dbReference type="SMART" id="SM01043">
    <property type="entry name" value="BTAD"/>
    <property type="match status" value="1"/>
</dbReference>
<dbReference type="InterPro" id="IPR051677">
    <property type="entry name" value="AfsR-DnrI-RedD_regulator"/>
</dbReference>
<keyword evidence="2" id="KW-0804">Transcription</keyword>
<gene>
    <name evidence="5" type="ORF">BOO71_0003553</name>
</gene>
<feature type="domain" description="Bacterial transcriptional activator" evidence="4">
    <location>
        <begin position="103"/>
        <end position="243"/>
    </location>
</feature>
<feature type="region of interest" description="Disordered" evidence="3">
    <location>
        <begin position="259"/>
        <end position="278"/>
    </location>
</feature>
<dbReference type="Gene3D" id="1.10.10.10">
    <property type="entry name" value="Winged helix-like DNA-binding domain superfamily/Winged helix DNA-binding domain"/>
    <property type="match status" value="1"/>
</dbReference>
<dbReference type="EMBL" id="MSTI01000040">
    <property type="protein sequence ID" value="OLV19159.1"/>
    <property type="molecule type" value="Genomic_DNA"/>
</dbReference>
<evidence type="ECO:0000313" key="5">
    <source>
        <dbReference type="EMBL" id="OLV19159.1"/>
    </source>
</evidence>
<dbReference type="PANTHER" id="PTHR35807:SF1">
    <property type="entry name" value="TRANSCRIPTIONAL REGULATOR REDD"/>
    <property type="match status" value="1"/>
</dbReference>
<comment type="caution">
    <text evidence="5">The sequence shown here is derived from an EMBL/GenBank/DDBJ whole genome shotgun (WGS) entry which is preliminary data.</text>
</comment>
<evidence type="ECO:0000256" key="3">
    <source>
        <dbReference type="SAM" id="MobiDB-lite"/>
    </source>
</evidence>
<reference evidence="5 6" key="1">
    <citation type="submission" date="2017-01" db="EMBL/GenBank/DDBJ databases">
        <title>Genome Analysis of Deinococcus marmoris KOPRI26562.</title>
        <authorList>
            <person name="Kim J.H."/>
            <person name="Oh H.-M."/>
        </authorList>
    </citation>
    <scope>NUCLEOTIDE SEQUENCE [LARGE SCALE GENOMIC DNA]</scope>
    <source>
        <strain evidence="5 6">KOPRI26562</strain>
    </source>
</reference>
<dbReference type="GO" id="GO:0003677">
    <property type="term" value="F:DNA binding"/>
    <property type="evidence" value="ECO:0007669"/>
    <property type="project" value="InterPro"/>
</dbReference>
<evidence type="ECO:0000313" key="6">
    <source>
        <dbReference type="Proteomes" id="UP000186607"/>
    </source>
</evidence>
<dbReference type="InterPro" id="IPR011990">
    <property type="entry name" value="TPR-like_helical_dom_sf"/>
</dbReference>
<accession>A0A1U7P1X1</accession>
<proteinExistence type="predicted"/>
<dbReference type="Gene3D" id="1.25.40.10">
    <property type="entry name" value="Tetratricopeptide repeat domain"/>
    <property type="match status" value="1"/>
</dbReference>
<organism evidence="5 6">
    <name type="scientific">Deinococcus marmoris</name>
    <dbReference type="NCBI Taxonomy" id="249408"/>
    <lineage>
        <taxon>Bacteria</taxon>
        <taxon>Thermotogati</taxon>
        <taxon>Deinococcota</taxon>
        <taxon>Deinococci</taxon>
        <taxon>Deinococcales</taxon>
        <taxon>Deinococcaceae</taxon>
        <taxon>Deinococcus</taxon>
    </lineage>
</organism>
<dbReference type="SUPFAM" id="SSF48452">
    <property type="entry name" value="TPR-like"/>
    <property type="match status" value="1"/>
</dbReference>
<keyword evidence="6" id="KW-1185">Reference proteome</keyword>
<dbReference type="GO" id="GO:0006355">
    <property type="term" value="P:regulation of DNA-templated transcription"/>
    <property type="evidence" value="ECO:0007669"/>
    <property type="project" value="InterPro"/>
</dbReference>
<evidence type="ECO:0000259" key="4">
    <source>
        <dbReference type="SMART" id="SM01043"/>
    </source>
</evidence>
<dbReference type="Pfam" id="PF03704">
    <property type="entry name" value="BTAD"/>
    <property type="match status" value="1"/>
</dbReference>
<dbReference type="AlphaFoldDB" id="A0A1U7P1X1"/>
<keyword evidence="1" id="KW-0805">Transcription regulation</keyword>
<sequence length="278" mass="30315">MSRLTMPGLTIRTLGQATVLLGGLEPDWHADSARTLLFYLLGHPDGQPHGTIVQALWNPEPGGASVACLRVAVCRLRAALGDPGSVVTDRQRYRLALPVLERADTFQFTRDLHLARRGPPHQRIVAYGRALAHYGGDHLPLEQAEWAQPLRARLCGDAAQAGVELSILLGEDGQPGAALDALATALHRDPLISERWHQDLMIGLAAQDRYAAVEHYRRYVRYLRAEVGDTPMRETTALAQRIKDGLPLDAVGALWDGSGLTSARSSTGNPVPERWGRA</sequence>
<dbReference type="PANTHER" id="PTHR35807">
    <property type="entry name" value="TRANSCRIPTIONAL REGULATOR REDD-RELATED"/>
    <property type="match status" value="1"/>
</dbReference>
<dbReference type="STRING" id="249408.BOO71_0003553"/>
<evidence type="ECO:0000256" key="1">
    <source>
        <dbReference type="ARBA" id="ARBA00023015"/>
    </source>
</evidence>
<evidence type="ECO:0000256" key="2">
    <source>
        <dbReference type="ARBA" id="ARBA00023163"/>
    </source>
</evidence>
<name>A0A1U7P1X1_9DEIO</name>
<protein>
    <submittedName>
        <fullName evidence="5">Transcriptional regulator</fullName>
    </submittedName>
</protein>
<dbReference type="Proteomes" id="UP000186607">
    <property type="component" value="Unassembled WGS sequence"/>
</dbReference>
<dbReference type="SUPFAM" id="SSF46894">
    <property type="entry name" value="C-terminal effector domain of the bipartite response regulators"/>
    <property type="match status" value="1"/>
</dbReference>
<feature type="compositionally biased region" description="Polar residues" evidence="3">
    <location>
        <begin position="259"/>
        <end position="269"/>
    </location>
</feature>